<evidence type="ECO:0000259" key="4">
    <source>
        <dbReference type="Pfam" id="PF17853"/>
    </source>
</evidence>
<name>A0A261F3Q3_9BIFI</name>
<dbReference type="Pfam" id="PF05651">
    <property type="entry name" value="Diacid_rec"/>
    <property type="match status" value="1"/>
</dbReference>
<feature type="domain" description="CdaR GGDEF-like" evidence="4">
    <location>
        <begin position="139"/>
        <end position="259"/>
    </location>
</feature>
<reference evidence="5 6" key="1">
    <citation type="journal article" date="2017" name="BMC Genomics">
        <title>Comparative genomic and phylogenomic analyses of the Bifidobacteriaceae family.</title>
        <authorList>
            <person name="Lugli G.A."/>
            <person name="Milani C."/>
            <person name="Turroni F."/>
            <person name="Duranti S."/>
            <person name="Mancabelli L."/>
            <person name="Mangifesta M."/>
            <person name="Ferrario C."/>
            <person name="Modesto M."/>
            <person name="Mattarelli P."/>
            <person name="Jiri K."/>
            <person name="van Sinderen D."/>
            <person name="Ventura M."/>
        </authorList>
    </citation>
    <scope>NUCLEOTIDE SEQUENCE [LARGE SCALE GENOMIC DNA]</scope>
    <source>
        <strain evidence="5 6">DSM 24762</strain>
    </source>
</reference>
<dbReference type="InterPro" id="IPR042070">
    <property type="entry name" value="PucR_C-HTH_sf"/>
</dbReference>
<evidence type="ECO:0000313" key="6">
    <source>
        <dbReference type="Proteomes" id="UP000243657"/>
    </source>
</evidence>
<dbReference type="Proteomes" id="UP000243657">
    <property type="component" value="Unassembled WGS sequence"/>
</dbReference>
<sequence length="379" mass="42597">MEIDPKIAQAITANIKDLLHHEINFFNTSGTIIASTDKSRVGTSHDGARLAVNLKETVAIDSEHQFVGARDGINIPVMLDDDVIAVIGITGTREEVEPYGNIIRKITEILIRENLDQVTRSDRRLMMTNLLSLLSSQNHDVALIHHLARTLDVDVKIPRRAVVGRVLADDPTLERHQDISRVLQDIFAARPDVLYSVTPQECAFYFPDGRDDVLHSTLRAVQTSVRESYGVTLVFGVGDVADTASAYWQSYAQADTAADWQLFVARQDICAYDGLDYGILLSSMPESSAEQFVSRVFHGLSSEEIDLYEKTFQAYTLHNGSILHAADDLYLHKNTLQNHLNKIAHATGYNPRTLEDYVILNLAFKMRRYLAFEQQRRAE</sequence>
<comment type="caution">
    <text evidence="5">The sequence shown here is derived from an EMBL/GenBank/DDBJ whole genome shotgun (WGS) entry which is preliminary data.</text>
</comment>
<dbReference type="InterPro" id="IPR041522">
    <property type="entry name" value="CdaR_GGDEF"/>
</dbReference>
<dbReference type="PANTHER" id="PTHR33744:SF16">
    <property type="entry name" value="CARBOHYDRATE DIACID REGULATOR"/>
    <property type="match status" value="1"/>
</dbReference>
<evidence type="ECO:0000259" key="2">
    <source>
        <dbReference type="Pfam" id="PF05651"/>
    </source>
</evidence>
<evidence type="ECO:0000259" key="3">
    <source>
        <dbReference type="Pfam" id="PF13556"/>
    </source>
</evidence>
<evidence type="ECO:0000313" key="5">
    <source>
        <dbReference type="EMBL" id="OZG53721.1"/>
    </source>
</evidence>
<dbReference type="InterPro" id="IPR008599">
    <property type="entry name" value="Diacid_rec"/>
</dbReference>
<proteinExistence type="inferred from homology"/>
<dbReference type="RefSeq" id="WP_094726905.1">
    <property type="nucleotide sequence ID" value="NZ_JBHLWS010000009.1"/>
</dbReference>
<feature type="domain" description="Putative sugar diacid recognition" evidence="2">
    <location>
        <begin position="3"/>
        <end position="131"/>
    </location>
</feature>
<dbReference type="AlphaFoldDB" id="A0A261F3Q3"/>
<gene>
    <name evidence="5" type="ORF">ALMA_1286</name>
</gene>
<dbReference type="PANTHER" id="PTHR33744">
    <property type="entry name" value="CARBOHYDRATE DIACID REGULATOR"/>
    <property type="match status" value="1"/>
</dbReference>
<dbReference type="Pfam" id="PF17853">
    <property type="entry name" value="GGDEF_2"/>
    <property type="match status" value="1"/>
</dbReference>
<protein>
    <submittedName>
        <fullName evidence="5">Transcriptional regulator CdaR</fullName>
    </submittedName>
</protein>
<organism evidence="5 6">
    <name type="scientific">Alloscardovia macacae</name>
    <dbReference type="NCBI Taxonomy" id="1160091"/>
    <lineage>
        <taxon>Bacteria</taxon>
        <taxon>Bacillati</taxon>
        <taxon>Actinomycetota</taxon>
        <taxon>Actinomycetes</taxon>
        <taxon>Bifidobacteriales</taxon>
        <taxon>Bifidobacteriaceae</taxon>
        <taxon>Alloscardovia</taxon>
    </lineage>
</organism>
<keyword evidence="6" id="KW-1185">Reference proteome</keyword>
<feature type="domain" description="PucR C-terminal helix-turn-helix" evidence="3">
    <location>
        <begin position="310"/>
        <end position="365"/>
    </location>
</feature>
<evidence type="ECO:0000256" key="1">
    <source>
        <dbReference type="ARBA" id="ARBA00006754"/>
    </source>
</evidence>
<dbReference type="InterPro" id="IPR051448">
    <property type="entry name" value="CdaR-like_regulators"/>
</dbReference>
<accession>A0A261F3Q3</accession>
<comment type="similarity">
    <text evidence="1">Belongs to the CdaR family.</text>
</comment>
<dbReference type="Gene3D" id="1.10.10.2840">
    <property type="entry name" value="PucR C-terminal helix-turn-helix domain"/>
    <property type="match status" value="1"/>
</dbReference>
<dbReference type="Pfam" id="PF13556">
    <property type="entry name" value="HTH_30"/>
    <property type="match status" value="1"/>
</dbReference>
<dbReference type="InterPro" id="IPR025736">
    <property type="entry name" value="PucR_C-HTH_dom"/>
</dbReference>
<dbReference type="EMBL" id="MWWT01000008">
    <property type="protein sequence ID" value="OZG53721.1"/>
    <property type="molecule type" value="Genomic_DNA"/>
</dbReference>